<accession>A0A835ZKT3</accession>
<keyword evidence="2" id="KW-0645">Protease</keyword>
<evidence type="ECO:0000256" key="4">
    <source>
        <dbReference type="ARBA" id="ARBA00022801"/>
    </source>
</evidence>
<evidence type="ECO:0000256" key="7">
    <source>
        <dbReference type="PIRSR" id="PIRSR601577-2"/>
    </source>
</evidence>
<reference evidence="8" key="1">
    <citation type="submission" date="2021-02" db="EMBL/GenBank/DDBJ databases">
        <title>First Annotated Genome of the Yellow-green Alga Tribonema minus.</title>
        <authorList>
            <person name="Mahan K.M."/>
        </authorList>
    </citation>
    <scope>NUCLEOTIDE SEQUENCE</scope>
    <source>
        <strain evidence="8">UTEX B ZZ1240</strain>
    </source>
</reference>
<dbReference type="Gene3D" id="3.90.132.10">
    <property type="entry name" value="Leishmanolysin , domain 2"/>
    <property type="match status" value="1"/>
</dbReference>
<dbReference type="GO" id="GO:0006508">
    <property type="term" value="P:proteolysis"/>
    <property type="evidence" value="ECO:0007669"/>
    <property type="project" value="UniProtKB-KW"/>
</dbReference>
<dbReference type="GO" id="GO:0004222">
    <property type="term" value="F:metalloendopeptidase activity"/>
    <property type="evidence" value="ECO:0007669"/>
    <property type="project" value="InterPro"/>
</dbReference>
<comment type="cofactor">
    <cofactor evidence="7">
        <name>Zn(2+)</name>
        <dbReference type="ChEBI" id="CHEBI:29105"/>
    </cofactor>
    <text evidence="7">Binds 1 zinc ion per subunit.</text>
</comment>
<evidence type="ECO:0000256" key="3">
    <source>
        <dbReference type="ARBA" id="ARBA00022723"/>
    </source>
</evidence>
<keyword evidence="3 7" id="KW-0479">Metal-binding</keyword>
<evidence type="ECO:0000256" key="2">
    <source>
        <dbReference type="ARBA" id="ARBA00022670"/>
    </source>
</evidence>
<dbReference type="GO" id="GO:0046872">
    <property type="term" value="F:metal ion binding"/>
    <property type="evidence" value="ECO:0007669"/>
    <property type="project" value="UniProtKB-KW"/>
</dbReference>
<evidence type="ECO:0000313" key="8">
    <source>
        <dbReference type="EMBL" id="KAG5192769.1"/>
    </source>
</evidence>
<dbReference type="GO" id="GO:0016020">
    <property type="term" value="C:membrane"/>
    <property type="evidence" value="ECO:0007669"/>
    <property type="project" value="InterPro"/>
</dbReference>
<comment type="caution">
    <text evidence="8">The sequence shown here is derived from an EMBL/GenBank/DDBJ whole genome shotgun (WGS) entry which is preliminary data.</text>
</comment>
<keyword evidence="9" id="KW-1185">Reference proteome</keyword>
<proteinExistence type="inferred from homology"/>
<dbReference type="InterPro" id="IPR024079">
    <property type="entry name" value="MetalloPept_cat_dom_sf"/>
</dbReference>
<keyword evidence="6 7" id="KW-0482">Metalloprotease</keyword>
<dbReference type="Proteomes" id="UP000664859">
    <property type="component" value="Unassembled WGS sequence"/>
</dbReference>
<dbReference type="EMBL" id="JAFCMP010000002">
    <property type="protein sequence ID" value="KAG5192769.1"/>
    <property type="molecule type" value="Genomic_DNA"/>
</dbReference>
<dbReference type="OrthoDB" id="5553410at2759"/>
<keyword evidence="5 7" id="KW-0862">Zinc</keyword>
<feature type="binding site" evidence="7">
    <location>
        <position position="266"/>
    </location>
    <ligand>
        <name>Zn(2+)</name>
        <dbReference type="ChEBI" id="CHEBI:29105"/>
        <note>catalytic</note>
    </ligand>
</feature>
<dbReference type="GO" id="GO:0007155">
    <property type="term" value="P:cell adhesion"/>
    <property type="evidence" value="ECO:0007669"/>
    <property type="project" value="InterPro"/>
</dbReference>
<evidence type="ECO:0000313" key="9">
    <source>
        <dbReference type="Proteomes" id="UP000664859"/>
    </source>
</evidence>
<evidence type="ECO:0000256" key="6">
    <source>
        <dbReference type="ARBA" id="ARBA00023049"/>
    </source>
</evidence>
<dbReference type="AlphaFoldDB" id="A0A835ZKT3"/>
<evidence type="ECO:0000256" key="1">
    <source>
        <dbReference type="ARBA" id="ARBA00005860"/>
    </source>
</evidence>
<sequence>MPDSPTAAVTTYKLTRCVIAHQKPTRRPTRQPTAAALSEKSGFNIQLVFAPGTSGAIKSMFRQAAARWQSVITAGVPDVPSDGTDWFRGEAFAPYTGAVDDIVIAAQVAHIGNDLPISGVMHFDIDDVSGLIDVGNFVEVIMHEMGHVLGDVSGLIDDGNFVEVIMHEMGHVLGDVSGLIDDGNFVEVIMHEMGHVLGLGLWQYGLGKARCGTICDENAVRAFYADGSTGKCYAQKMAALLGVDTLEIVLHYWTETDGGPGTACFHWDETQLCSELMTGYLNSGDVNSLSIITIGGLQDIGYQVDYSEADNFNPENCKIAQSGTIMWSSDAVKRPVLAPPSHRRL</sequence>
<name>A0A835ZKT3_9STRA</name>
<dbReference type="Gene3D" id="3.40.390.10">
    <property type="entry name" value="Collagenase (Catalytic Domain)"/>
    <property type="match status" value="1"/>
</dbReference>
<protein>
    <submittedName>
        <fullName evidence="8">Uncharacterized protein</fullName>
    </submittedName>
</protein>
<keyword evidence="4" id="KW-0378">Hydrolase</keyword>
<organism evidence="8 9">
    <name type="scientific">Tribonema minus</name>
    <dbReference type="NCBI Taxonomy" id="303371"/>
    <lineage>
        <taxon>Eukaryota</taxon>
        <taxon>Sar</taxon>
        <taxon>Stramenopiles</taxon>
        <taxon>Ochrophyta</taxon>
        <taxon>PX clade</taxon>
        <taxon>Xanthophyceae</taxon>
        <taxon>Tribonematales</taxon>
        <taxon>Tribonemataceae</taxon>
        <taxon>Tribonema</taxon>
    </lineage>
</organism>
<comment type="similarity">
    <text evidence="1">Belongs to the peptidase M8 family.</text>
</comment>
<gene>
    <name evidence="8" type="ORF">JKP88DRAFT_274716</name>
</gene>
<dbReference type="SUPFAM" id="SSF55486">
    <property type="entry name" value="Metalloproteases ('zincins'), catalytic domain"/>
    <property type="match status" value="2"/>
</dbReference>
<dbReference type="InterPro" id="IPR001577">
    <property type="entry name" value="Peptidase_M8"/>
</dbReference>
<dbReference type="Pfam" id="PF01457">
    <property type="entry name" value="Peptidase_M8"/>
    <property type="match status" value="1"/>
</dbReference>
<evidence type="ECO:0000256" key="5">
    <source>
        <dbReference type="ARBA" id="ARBA00022833"/>
    </source>
</evidence>